<evidence type="ECO:0000313" key="8">
    <source>
        <dbReference type="Proteomes" id="UP000678393"/>
    </source>
</evidence>
<comment type="subunit">
    <text evidence="5">The glycine cleavage system is composed of four proteins: P, T, L and H.</text>
</comment>
<evidence type="ECO:0000256" key="3">
    <source>
        <dbReference type="ARBA" id="ARBA00022946"/>
    </source>
</evidence>
<dbReference type="NCBIfam" id="TIGR00527">
    <property type="entry name" value="gcvH"/>
    <property type="match status" value="1"/>
</dbReference>
<organism evidence="7 8">
    <name type="scientific">Candidula unifasciata</name>
    <dbReference type="NCBI Taxonomy" id="100452"/>
    <lineage>
        <taxon>Eukaryota</taxon>
        <taxon>Metazoa</taxon>
        <taxon>Spiralia</taxon>
        <taxon>Lophotrochozoa</taxon>
        <taxon>Mollusca</taxon>
        <taxon>Gastropoda</taxon>
        <taxon>Heterobranchia</taxon>
        <taxon>Euthyneura</taxon>
        <taxon>Panpulmonata</taxon>
        <taxon>Eupulmonata</taxon>
        <taxon>Stylommatophora</taxon>
        <taxon>Helicina</taxon>
        <taxon>Helicoidea</taxon>
        <taxon>Geomitridae</taxon>
        <taxon>Candidula</taxon>
    </lineage>
</organism>
<dbReference type="InterPro" id="IPR000089">
    <property type="entry name" value="Biotin_lipoyl"/>
</dbReference>
<dbReference type="InterPro" id="IPR011053">
    <property type="entry name" value="Single_hybrid_motif"/>
</dbReference>
<proteinExistence type="inferred from homology"/>
<dbReference type="HAMAP" id="MF_00272">
    <property type="entry name" value="GcvH"/>
    <property type="match status" value="1"/>
</dbReference>
<protein>
    <recommendedName>
        <fullName evidence="5">Glycine cleavage system H protein</fullName>
    </recommendedName>
</protein>
<evidence type="ECO:0000256" key="4">
    <source>
        <dbReference type="PIRSR" id="PIRSR617453-50"/>
    </source>
</evidence>
<sequence>MAAPLVMRHVLQQVRNRVFLARHDTSSAVPTRLLSVSRCLAAHFYTDKHEWVSISNGKGTVGISHYAQEQLGEIVYVETPEVGTKLEANDVAGCLESVKAASEVFSPVGGTVTEVNKQLADKPSLVNSSPLADGWLFKLDLHPNTKTDTLMTEEAYQKFIGTIEGN</sequence>
<dbReference type="NCBIfam" id="NF002270">
    <property type="entry name" value="PRK01202.1"/>
    <property type="match status" value="1"/>
</dbReference>
<comment type="function">
    <text evidence="5">The H protein shuttles the methylamine group of glycine from the P protein to the T protein.</text>
</comment>
<comment type="cofactor">
    <cofactor evidence="5">
        <name>(R)-lipoate</name>
        <dbReference type="ChEBI" id="CHEBI:83088"/>
    </cofactor>
    <text evidence="5">Binds 1 lipoyl cofactor covalently.</text>
</comment>
<dbReference type="GO" id="GO:0009249">
    <property type="term" value="P:protein lipoylation"/>
    <property type="evidence" value="ECO:0007669"/>
    <property type="project" value="TreeGrafter"/>
</dbReference>
<dbReference type="GO" id="GO:0005739">
    <property type="term" value="C:mitochondrion"/>
    <property type="evidence" value="ECO:0007669"/>
    <property type="project" value="UniProtKB-SubCell"/>
</dbReference>
<dbReference type="Proteomes" id="UP000678393">
    <property type="component" value="Unassembled WGS sequence"/>
</dbReference>
<dbReference type="InterPro" id="IPR033753">
    <property type="entry name" value="GCV_H/Fam206"/>
</dbReference>
<dbReference type="PROSITE" id="PS50968">
    <property type="entry name" value="BIOTINYL_LIPOYL"/>
    <property type="match status" value="1"/>
</dbReference>
<evidence type="ECO:0000313" key="7">
    <source>
        <dbReference type="EMBL" id="CAG5136579.1"/>
    </source>
</evidence>
<dbReference type="GO" id="GO:0019464">
    <property type="term" value="P:glycine decarboxylation via glycine cleavage system"/>
    <property type="evidence" value="ECO:0007669"/>
    <property type="project" value="UniProtKB-UniRule"/>
</dbReference>
<dbReference type="PANTHER" id="PTHR11715:SF3">
    <property type="entry name" value="GLYCINE CLEAVAGE SYSTEM H PROTEIN-RELATED"/>
    <property type="match status" value="1"/>
</dbReference>
<dbReference type="InterPro" id="IPR017453">
    <property type="entry name" value="GCV_H_sub"/>
</dbReference>
<evidence type="ECO:0000256" key="1">
    <source>
        <dbReference type="ARBA" id="ARBA00009249"/>
    </source>
</evidence>
<dbReference type="OrthoDB" id="10264154at2759"/>
<name>A0A8S4A458_9EUPU</name>
<reference evidence="7" key="1">
    <citation type="submission" date="2021-04" db="EMBL/GenBank/DDBJ databases">
        <authorList>
            <consortium name="Molecular Ecology Group"/>
        </authorList>
    </citation>
    <scope>NUCLEOTIDE SEQUENCE</scope>
</reference>
<keyword evidence="2 4" id="KW-0450">Lipoyl</keyword>
<dbReference type="Pfam" id="PF01597">
    <property type="entry name" value="GCV_H"/>
    <property type="match status" value="1"/>
</dbReference>
<comment type="caution">
    <text evidence="7">The sequence shown here is derived from an EMBL/GenBank/DDBJ whole genome shotgun (WGS) entry which is preliminary data.</text>
</comment>
<dbReference type="EMBL" id="CAJHNH020008545">
    <property type="protein sequence ID" value="CAG5136579.1"/>
    <property type="molecule type" value="Genomic_DNA"/>
</dbReference>
<feature type="modified residue" description="N6-lipoyllysine" evidence="4">
    <location>
        <position position="99"/>
    </location>
</feature>
<gene>
    <name evidence="7" type="ORF">CUNI_LOCUS22137</name>
</gene>
<evidence type="ECO:0000256" key="5">
    <source>
        <dbReference type="RuleBase" id="RU364055"/>
    </source>
</evidence>
<dbReference type="SUPFAM" id="SSF51230">
    <property type="entry name" value="Single hybrid motif"/>
    <property type="match status" value="1"/>
</dbReference>
<evidence type="ECO:0000259" key="6">
    <source>
        <dbReference type="PROSITE" id="PS50968"/>
    </source>
</evidence>
<comment type="similarity">
    <text evidence="1 5">Belongs to the GcvH family.</text>
</comment>
<dbReference type="PROSITE" id="PS00189">
    <property type="entry name" value="LIPOYL"/>
    <property type="match status" value="1"/>
</dbReference>
<accession>A0A8S4A458</accession>
<evidence type="ECO:0000256" key="2">
    <source>
        <dbReference type="ARBA" id="ARBA00022823"/>
    </source>
</evidence>
<comment type="subcellular location">
    <subcellularLocation>
        <location evidence="5">Mitochondrion</location>
    </subcellularLocation>
</comment>
<dbReference type="Gene3D" id="2.40.50.100">
    <property type="match status" value="1"/>
</dbReference>
<dbReference type="InterPro" id="IPR003016">
    <property type="entry name" value="2-oxoA_DH_lipoyl-BS"/>
</dbReference>
<keyword evidence="5" id="KW-0496">Mitochondrion</keyword>
<dbReference type="GO" id="GO:0005960">
    <property type="term" value="C:glycine cleavage complex"/>
    <property type="evidence" value="ECO:0007669"/>
    <property type="project" value="UniProtKB-UniRule"/>
</dbReference>
<keyword evidence="3 5" id="KW-0809">Transit peptide</keyword>
<keyword evidence="8" id="KW-1185">Reference proteome</keyword>
<dbReference type="InterPro" id="IPR002930">
    <property type="entry name" value="GCV_H"/>
</dbReference>
<dbReference type="CDD" id="cd06848">
    <property type="entry name" value="GCS_H"/>
    <property type="match status" value="1"/>
</dbReference>
<feature type="domain" description="Lipoyl-binding" evidence="6">
    <location>
        <begin position="58"/>
        <end position="140"/>
    </location>
</feature>
<dbReference type="PANTHER" id="PTHR11715">
    <property type="entry name" value="GLYCINE CLEAVAGE SYSTEM H PROTEIN"/>
    <property type="match status" value="1"/>
</dbReference>
<dbReference type="AlphaFoldDB" id="A0A8S4A458"/>